<evidence type="ECO:0000313" key="4">
    <source>
        <dbReference type="EMBL" id="OQO94593.1"/>
    </source>
</evidence>
<dbReference type="PANTHER" id="PTHR36933">
    <property type="entry name" value="SLL0788 PROTEIN"/>
    <property type="match status" value="1"/>
</dbReference>
<feature type="chain" id="PRO_5010713295" evidence="2">
    <location>
        <begin position="22"/>
        <end position="202"/>
    </location>
</feature>
<name>A0A1V9ABZ0_SACPI</name>
<feature type="domain" description="DUF305" evidence="3">
    <location>
        <begin position="57"/>
        <end position="200"/>
    </location>
</feature>
<dbReference type="Gene3D" id="1.20.1260.10">
    <property type="match status" value="1"/>
</dbReference>
<sequence length="202" mass="21632">MRGHRLFLPILLGLTLTAACGAGTGTSTSGGTTAPSSPAGTSAAGENPGGDDHNPSDVEFAQEMVPHHEQAVAVADLALERDGDPAVRELAQRMKAAQEPELTQLLALLRMWGEEVTPGGGNGEHEHSHLMTEETFQQLRNASAAEFDRLWLESMIAHHGTAVELAEAQLRDGRDSLASMYARDIADRQRAEITEMTALLNE</sequence>
<evidence type="ECO:0000256" key="2">
    <source>
        <dbReference type="SAM" id="SignalP"/>
    </source>
</evidence>
<proteinExistence type="predicted"/>
<dbReference type="RefSeq" id="WP_081190040.1">
    <property type="nucleotide sequence ID" value="NZ_MWIH01000002.1"/>
</dbReference>
<reference evidence="4 5" key="1">
    <citation type="submission" date="2017-02" db="EMBL/GenBank/DDBJ databases">
        <title>Draft genome of Saccharomonospora sp. 154.</title>
        <authorList>
            <person name="Alonso-Carmona G.S."/>
            <person name="De La Haba R."/>
            <person name="Vera-Gargallo B."/>
            <person name="Sandoval-Trujillo A.H."/>
            <person name="Ramirez-Duran N."/>
            <person name="Ventosa A."/>
        </authorList>
    </citation>
    <scope>NUCLEOTIDE SEQUENCE [LARGE SCALE GENOMIC DNA]</scope>
    <source>
        <strain evidence="4 5">LRS4.154</strain>
    </source>
</reference>
<dbReference type="EMBL" id="MWIH01000002">
    <property type="protein sequence ID" value="OQO94593.1"/>
    <property type="molecule type" value="Genomic_DNA"/>
</dbReference>
<dbReference type="Pfam" id="PF03713">
    <property type="entry name" value="DUF305"/>
    <property type="match status" value="1"/>
</dbReference>
<gene>
    <name evidence="4" type="ORF">B1813_00280</name>
</gene>
<evidence type="ECO:0000256" key="1">
    <source>
        <dbReference type="SAM" id="MobiDB-lite"/>
    </source>
</evidence>
<dbReference type="Proteomes" id="UP000192591">
    <property type="component" value="Unassembled WGS sequence"/>
</dbReference>
<organism evidence="4 5">
    <name type="scientific">Saccharomonospora piscinae</name>
    <dbReference type="NCBI Taxonomy" id="687388"/>
    <lineage>
        <taxon>Bacteria</taxon>
        <taxon>Bacillati</taxon>
        <taxon>Actinomycetota</taxon>
        <taxon>Actinomycetes</taxon>
        <taxon>Pseudonocardiales</taxon>
        <taxon>Pseudonocardiaceae</taxon>
        <taxon>Saccharomonospora</taxon>
    </lineage>
</organism>
<comment type="caution">
    <text evidence="4">The sequence shown here is derived from an EMBL/GenBank/DDBJ whole genome shotgun (WGS) entry which is preliminary data.</text>
</comment>
<dbReference type="InterPro" id="IPR005183">
    <property type="entry name" value="DUF305_CopM-like"/>
</dbReference>
<evidence type="ECO:0000313" key="5">
    <source>
        <dbReference type="Proteomes" id="UP000192591"/>
    </source>
</evidence>
<accession>A0A1V9ABZ0</accession>
<evidence type="ECO:0000259" key="3">
    <source>
        <dbReference type="Pfam" id="PF03713"/>
    </source>
</evidence>
<dbReference type="PANTHER" id="PTHR36933:SF1">
    <property type="entry name" value="SLL0788 PROTEIN"/>
    <property type="match status" value="1"/>
</dbReference>
<feature type="region of interest" description="Disordered" evidence="1">
    <location>
        <begin position="25"/>
        <end position="57"/>
    </location>
</feature>
<protein>
    <submittedName>
        <fullName evidence="4">DUF305 domain-containing protein</fullName>
    </submittedName>
</protein>
<dbReference type="PROSITE" id="PS51257">
    <property type="entry name" value="PROKAR_LIPOPROTEIN"/>
    <property type="match status" value="1"/>
</dbReference>
<keyword evidence="5" id="KW-1185">Reference proteome</keyword>
<feature type="compositionally biased region" description="Low complexity" evidence="1">
    <location>
        <begin position="25"/>
        <end position="45"/>
    </location>
</feature>
<feature type="signal peptide" evidence="2">
    <location>
        <begin position="1"/>
        <end position="21"/>
    </location>
</feature>
<dbReference type="STRING" id="1962155.B1813_00280"/>
<dbReference type="InterPro" id="IPR012347">
    <property type="entry name" value="Ferritin-like"/>
</dbReference>
<keyword evidence="2" id="KW-0732">Signal</keyword>
<dbReference type="AlphaFoldDB" id="A0A1V9ABZ0"/>